<sequence length="269" mass="29836">MGGMTQRDDREPEAPVVAVVLAAGFGTRFDPDNPKQLVSVDDKPIVCWSIEAFEQNPHVTDTIVVVNPQVRDEVERLVDEAGYPKVRMIIDGGAERADSTAAALQALGAAGIPPRAKLLIHDAVRPFVEQSSIDGCITALDEFEAATVAFASTDTMLLTEDLGDRKVVRSVPDRANMFRAQTPQAFRFETIRRAYELASRDPDFHPTDDTRVVVDYLPDVPVAIVAGSRTNMKITTRDDLPQAEQISLEIRKRLARERMHQVFAQVREQ</sequence>
<dbReference type="CDD" id="cd02516">
    <property type="entry name" value="CDP-ME_synthetase"/>
    <property type="match status" value="1"/>
</dbReference>
<dbReference type="AlphaFoldDB" id="A0A286TBG4"/>
<evidence type="ECO:0000256" key="2">
    <source>
        <dbReference type="ARBA" id="ARBA00022695"/>
    </source>
</evidence>
<dbReference type="InterPro" id="IPR029044">
    <property type="entry name" value="Nucleotide-diphossugar_trans"/>
</dbReference>
<comment type="similarity">
    <text evidence="3">Belongs to the IspD/TarI cytidylyltransferase family. IspD subfamily.</text>
</comment>
<evidence type="ECO:0000256" key="1">
    <source>
        <dbReference type="ARBA" id="ARBA00022679"/>
    </source>
</evidence>
<feature type="site" description="Positions MEP for the nucleophilic attack" evidence="3">
    <location>
        <position position="233"/>
    </location>
</feature>
<dbReference type="SUPFAM" id="SSF53448">
    <property type="entry name" value="Nucleotide-diphospho-sugar transferases"/>
    <property type="match status" value="1"/>
</dbReference>
<dbReference type="HAMAP" id="MF_00108">
    <property type="entry name" value="IspD"/>
    <property type="match status" value="1"/>
</dbReference>
<gene>
    <name evidence="3 4" type="primary">ispD</name>
    <name evidence="4" type="ORF">BBJK_00901</name>
</gene>
<feature type="site" description="Transition state stabilizer" evidence="3">
    <location>
        <position position="28"/>
    </location>
</feature>
<accession>A0A286TBG4</accession>
<evidence type="ECO:0000313" key="5">
    <source>
        <dbReference type="Proteomes" id="UP000262177"/>
    </source>
</evidence>
<feature type="site" description="Positions MEP for the nucleophilic attack" evidence="3">
    <location>
        <position position="174"/>
    </location>
</feature>
<evidence type="ECO:0000256" key="3">
    <source>
        <dbReference type="HAMAP-Rule" id="MF_00108"/>
    </source>
</evidence>
<dbReference type="Proteomes" id="UP000262177">
    <property type="component" value="Chromosome"/>
</dbReference>
<keyword evidence="1 3" id="KW-0808">Transferase</keyword>
<feature type="site" description="Transition state stabilizer" evidence="3">
    <location>
        <position position="35"/>
    </location>
</feature>
<dbReference type="PANTHER" id="PTHR32125">
    <property type="entry name" value="2-C-METHYL-D-ERYTHRITOL 4-PHOSPHATE CYTIDYLYLTRANSFERASE, CHLOROPLASTIC"/>
    <property type="match status" value="1"/>
</dbReference>
<comment type="pathway">
    <text evidence="3">Isoprenoid biosynthesis; isopentenyl diphosphate biosynthesis via DXP pathway; isopentenyl diphosphate from 1-deoxy-D-xylulose 5-phosphate: step 2/6.</text>
</comment>
<dbReference type="InterPro" id="IPR034683">
    <property type="entry name" value="IspD/TarI"/>
</dbReference>
<proteinExistence type="inferred from homology"/>
<evidence type="ECO:0000313" key="4">
    <source>
        <dbReference type="EMBL" id="BBA47646.1"/>
    </source>
</evidence>
<dbReference type="GO" id="GO:0019288">
    <property type="term" value="P:isopentenyl diphosphate biosynthetic process, methylerythritol 4-phosphate pathway"/>
    <property type="evidence" value="ECO:0007669"/>
    <property type="project" value="UniProtKB-UniRule"/>
</dbReference>
<organism evidence="4 5">
    <name type="scientific">Bifidobacterium bifidum LMG 13195</name>
    <dbReference type="NCBI Taxonomy" id="1207542"/>
    <lineage>
        <taxon>Bacteria</taxon>
        <taxon>Bacillati</taxon>
        <taxon>Actinomycetota</taxon>
        <taxon>Actinomycetes</taxon>
        <taxon>Bifidobacteriales</taxon>
        <taxon>Bifidobacteriaceae</taxon>
        <taxon>Bifidobacterium</taxon>
    </lineage>
</organism>
<keyword evidence="2 3" id="KW-0548">Nucleotidyltransferase</keyword>
<dbReference type="Gene3D" id="3.90.550.10">
    <property type="entry name" value="Spore Coat Polysaccharide Biosynthesis Protein SpsA, Chain A"/>
    <property type="match status" value="1"/>
</dbReference>
<dbReference type="Pfam" id="PF01128">
    <property type="entry name" value="IspD"/>
    <property type="match status" value="1"/>
</dbReference>
<protein>
    <recommendedName>
        <fullName evidence="3">2-C-methyl-D-erythritol 4-phosphate cytidylyltransferase</fullName>
        <ecNumber evidence="3">2.7.7.60</ecNumber>
    </recommendedName>
    <alternativeName>
        <fullName evidence="3">4-diphosphocytidyl-2C-methyl-D-erythritol synthase</fullName>
    </alternativeName>
    <alternativeName>
        <fullName evidence="3">MEP cytidylyltransferase</fullName>
        <shortName evidence="3">MCT</shortName>
    </alternativeName>
</protein>
<dbReference type="InterPro" id="IPR001228">
    <property type="entry name" value="IspD"/>
</dbReference>
<dbReference type="PANTHER" id="PTHR32125:SF4">
    <property type="entry name" value="2-C-METHYL-D-ERYTHRITOL 4-PHOSPHATE CYTIDYLYLTRANSFERASE, CHLOROPLASTIC"/>
    <property type="match status" value="1"/>
</dbReference>
<name>A0A286TBG4_BIFBI</name>
<dbReference type="InterPro" id="IPR050088">
    <property type="entry name" value="IspD/TarI_cytidylyltransf_bact"/>
</dbReference>
<dbReference type="FunFam" id="3.90.550.10:FF:000003">
    <property type="entry name" value="2-C-methyl-D-erythritol 4-phosphate cytidylyltransferase"/>
    <property type="match status" value="1"/>
</dbReference>
<dbReference type="UniPathway" id="UPA00056">
    <property type="reaction ID" value="UER00093"/>
</dbReference>
<keyword evidence="3" id="KW-0414">Isoprene biosynthesis</keyword>
<dbReference type="EC" id="2.7.7.60" evidence="3"/>
<comment type="function">
    <text evidence="3">Catalyzes the formation of 4-diphosphocytidyl-2-C-methyl-D-erythritol from CTP and 2-C-methyl-D-erythritol 4-phosphate (MEP).</text>
</comment>
<comment type="catalytic activity">
    <reaction evidence="3">
        <text>2-C-methyl-D-erythritol 4-phosphate + CTP + H(+) = 4-CDP-2-C-methyl-D-erythritol + diphosphate</text>
        <dbReference type="Rhea" id="RHEA:13429"/>
        <dbReference type="ChEBI" id="CHEBI:15378"/>
        <dbReference type="ChEBI" id="CHEBI:33019"/>
        <dbReference type="ChEBI" id="CHEBI:37563"/>
        <dbReference type="ChEBI" id="CHEBI:57823"/>
        <dbReference type="ChEBI" id="CHEBI:58262"/>
        <dbReference type="EC" id="2.7.7.60"/>
    </reaction>
</comment>
<dbReference type="GO" id="GO:0050518">
    <property type="term" value="F:2-C-methyl-D-erythritol 4-phosphate cytidylyltransferase activity"/>
    <property type="evidence" value="ECO:0007669"/>
    <property type="project" value="UniProtKB-UniRule"/>
</dbReference>
<reference evidence="4 5" key="1">
    <citation type="journal article" date="2017" name="Biosci. Biotechnol. Biochem.">
        <title>Identification and characterization of a sulfoglycosidase from Bifidobacterium bifidum implicated in mucin glycan utilization.</title>
        <authorList>
            <person name="Katoh T."/>
            <person name="Maeshibu T."/>
            <person name="Kikkawa K."/>
            <person name="Gotoh A."/>
            <person name="Tomabechi Y."/>
            <person name="Nakamura M."/>
            <person name="Liao W.-H."/>
            <person name="Yamaguchi M."/>
            <person name="Ashida H."/>
            <person name="Yamamoto K."/>
            <person name="Katayama T."/>
        </authorList>
    </citation>
    <scope>NUCLEOTIDE SEQUENCE [LARGE SCALE GENOMIC DNA]</scope>
    <source>
        <strain evidence="4 5">JCM 7004</strain>
    </source>
</reference>
<dbReference type="EMBL" id="AP018131">
    <property type="protein sequence ID" value="BBA47646.1"/>
    <property type="molecule type" value="Genomic_DNA"/>
</dbReference>